<feature type="compositionally biased region" description="Low complexity" evidence="1">
    <location>
        <begin position="76"/>
        <end position="89"/>
    </location>
</feature>
<feature type="compositionally biased region" description="Low complexity" evidence="1">
    <location>
        <begin position="352"/>
        <end position="363"/>
    </location>
</feature>
<dbReference type="OrthoDB" id="10403440at2759"/>
<feature type="compositionally biased region" description="Low complexity" evidence="1">
    <location>
        <begin position="150"/>
        <end position="167"/>
    </location>
</feature>
<feature type="region of interest" description="Disordered" evidence="1">
    <location>
        <begin position="585"/>
        <end position="722"/>
    </location>
</feature>
<feature type="region of interest" description="Disordered" evidence="1">
    <location>
        <begin position="1"/>
        <end position="393"/>
    </location>
</feature>
<feature type="region of interest" description="Disordered" evidence="1">
    <location>
        <begin position="407"/>
        <end position="573"/>
    </location>
</feature>
<feature type="compositionally biased region" description="Basic and acidic residues" evidence="1">
    <location>
        <begin position="413"/>
        <end position="422"/>
    </location>
</feature>
<feature type="compositionally biased region" description="Low complexity" evidence="1">
    <location>
        <begin position="665"/>
        <end position="680"/>
    </location>
</feature>
<dbReference type="PANTHER" id="PTHR45725">
    <property type="entry name" value="FORMIN HOMOLOGY 2 FAMILY MEMBER"/>
    <property type="match status" value="1"/>
</dbReference>
<feature type="compositionally biased region" description="Acidic residues" evidence="1">
    <location>
        <begin position="994"/>
        <end position="1008"/>
    </location>
</feature>
<feature type="compositionally biased region" description="Acidic residues" evidence="1">
    <location>
        <begin position="736"/>
        <end position="754"/>
    </location>
</feature>
<keyword evidence="3" id="KW-1185">Reference proteome</keyword>
<dbReference type="Proteomes" id="UP000224006">
    <property type="component" value="Chromosome VI"/>
</dbReference>
<evidence type="ECO:0000313" key="3">
    <source>
        <dbReference type="Proteomes" id="UP000224006"/>
    </source>
</evidence>
<organism evidence="2 3">
    <name type="scientific">Besnoitia besnoiti</name>
    <name type="common">Apicomplexan protozoan</name>
    <dbReference type="NCBI Taxonomy" id="94643"/>
    <lineage>
        <taxon>Eukaryota</taxon>
        <taxon>Sar</taxon>
        <taxon>Alveolata</taxon>
        <taxon>Apicomplexa</taxon>
        <taxon>Conoidasida</taxon>
        <taxon>Coccidia</taxon>
        <taxon>Eucoccidiorida</taxon>
        <taxon>Eimeriorina</taxon>
        <taxon>Sarcocystidae</taxon>
        <taxon>Besnoitia</taxon>
    </lineage>
</organism>
<feature type="region of interest" description="Disordered" evidence="1">
    <location>
        <begin position="736"/>
        <end position="805"/>
    </location>
</feature>
<dbReference type="PANTHER" id="PTHR45725:SF18">
    <property type="entry name" value="ORC1-LIKE AAA ATPASE DOMAIN-CONTAINING PROTEIN"/>
    <property type="match status" value="1"/>
</dbReference>
<evidence type="ECO:0008006" key="4">
    <source>
        <dbReference type="Google" id="ProtNLM"/>
    </source>
</evidence>
<feature type="region of interest" description="Disordered" evidence="1">
    <location>
        <begin position="1326"/>
        <end position="1354"/>
    </location>
</feature>
<dbReference type="KEGG" id="bbes:BESB_068160"/>
<feature type="compositionally biased region" description="Gly residues" evidence="1">
    <location>
        <begin position="1336"/>
        <end position="1354"/>
    </location>
</feature>
<reference evidence="2 3" key="1">
    <citation type="submission" date="2017-09" db="EMBL/GenBank/DDBJ databases">
        <title>Genome sequencing of Besnoitia besnoiti strain Bb-Ger1.</title>
        <authorList>
            <person name="Schares G."/>
            <person name="Venepally P."/>
            <person name="Lorenzi H.A."/>
        </authorList>
    </citation>
    <scope>NUCLEOTIDE SEQUENCE [LARGE SCALE GENOMIC DNA]</scope>
    <source>
        <strain evidence="2 3">Bb-Ger1</strain>
    </source>
</reference>
<feature type="compositionally biased region" description="Acidic residues" evidence="1">
    <location>
        <begin position="683"/>
        <end position="717"/>
    </location>
</feature>
<dbReference type="EMBL" id="NWUJ01000006">
    <property type="protein sequence ID" value="PFH34783.1"/>
    <property type="molecule type" value="Genomic_DNA"/>
</dbReference>
<feature type="compositionally biased region" description="Low complexity" evidence="1">
    <location>
        <begin position="114"/>
        <end position="135"/>
    </location>
</feature>
<evidence type="ECO:0000313" key="2">
    <source>
        <dbReference type="EMBL" id="PFH34783.1"/>
    </source>
</evidence>
<dbReference type="RefSeq" id="XP_029218792.1">
    <property type="nucleotide sequence ID" value="XM_029365209.1"/>
</dbReference>
<dbReference type="GeneID" id="40311742"/>
<name>A0A2A9MGK0_BESBE</name>
<accession>A0A2A9MGK0</accession>
<proteinExistence type="predicted"/>
<feature type="compositionally biased region" description="Low complexity" evidence="1">
    <location>
        <begin position="296"/>
        <end position="343"/>
    </location>
</feature>
<sequence>MWRDLFSAAKAKYHEQQKQLPGPQSERAGTPGAGWGETAPSLSKPTEDAPGAASAPDAASVPFAIDSAPSSLPCFGPQSSPGSSPSSLALPPPASVAGFSPLGGASQAVPPRAPAGEGLAPAGEGLAPAGEGLAPTKPSSLASKPRKPRSAASGASAAAVEGGASQAPKPKKPRTVKNKAQQGAPASQDEGTGATGDKSAAEKSAPVKRRVNRSKGAGAASAKKEKAPGGLPTPGGGAGPEGLQATPPPPQQVASQSVSLPYSPSPSSPSFVSAPEPPASVPSGGAEDPPLPPKSPAAASAPSVPTSPLRPSAPAASSAASSVSSSGSAPAAGLSSSGRGAASEKPSRGRSAAAATACEAPAAGRKEGAGAQRVSAMTTKGAASPARPSGLGDTLGKFAAILATSQRAREKKKLLTEGDAKVAQDANAGDALSAADRRGEVPQAEIDAAAGDDSSTFTHSGDAGTSDRRGAGSLPALARVPSAAPAGSGPFGHAEVSLGACSEPFGSNEAARRHEGGASLRSESAWGAAPGAEDGDGRWHDPASPLRLRGQERQDATASPQHAKHHESRLPLAVDSLAAHVPIAFSSPSSTASPRAGAEAGGDDAQAREAFGAATAAWPPGFPSSAFSENRCVGGLQSRAGEEMQTSRDAYGTPAASPPRPAAVPPFGAAPGGAVSASPVEVVDIDDEESLGSEDDEADGLAGDGGEDGDSEGEEEDGGKRYVPFRFIRGLWVDVESEGLEGPEEEDDEESDDDALLKAGGEDEETRGTAAKADGAVGKPQTTQATKRKRERPAPPPELRAKSSAALPSAPIPFSFPFFLDFRASVEAVYGGESAVRDPRTLEAAIFQAAPQPLTAASASSALATSLSPSGSFEESALPEFGLSGRNAFAGDLGGGNLQYRPSQLELCVASIEQRLARQRLVANPRDILRGGGGAGGVYYDKDDAFLDDSEMFREFGMDPAADFEDQQTESGAATESVVDEDDLYEGVDEFICDNDPTMEDSEPEEVECGQKKNRKVMQDEERFNPFAWRRYRNSLKQNMNDDAFNVLLDMEEELKALHEAYGEDAAPQAIEKIMVKHLRKAYNEQQGTRNGPGSLVELNWPLVNKLGGALHAIARGFGVFLVHKTWVRRTLVHNSTVYEYLLLQLFEMIKKSPLFKKDDPAVINKVQEAFEAWQRVSDDSKNGNAFLAVPFAPLLFGGDRTQHLKEVELTKSPLLRVGAIIIDMAVIFHLRRNGLREYVELGLGAESDLQPDKEQHFPQFLRGLLKQAVVRRFGSGVRLTVSAAYLKALVAHLKARYNVNLYERRARRFRELQFQTVVCRAAVESPGPAPSGAAPPGGGAGGGVSAGKGGRQL</sequence>
<dbReference type="VEuPathDB" id="ToxoDB:BESB_068160"/>
<feature type="compositionally biased region" description="Low complexity" evidence="1">
    <location>
        <begin position="252"/>
        <end position="262"/>
    </location>
</feature>
<dbReference type="InterPro" id="IPR051425">
    <property type="entry name" value="Formin_Homology"/>
</dbReference>
<gene>
    <name evidence="2" type="ORF">BESB_068160</name>
</gene>
<comment type="caution">
    <text evidence="2">The sequence shown here is derived from an EMBL/GenBank/DDBJ whole genome shotgun (WGS) entry which is preliminary data.</text>
</comment>
<protein>
    <recommendedName>
        <fullName evidence="4">Hpc2-related domain-containing protein</fullName>
    </recommendedName>
</protein>
<feature type="region of interest" description="Disordered" evidence="1">
    <location>
        <begin position="994"/>
        <end position="1015"/>
    </location>
</feature>
<evidence type="ECO:0000256" key="1">
    <source>
        <dbReference type="SAM" id="MobiDB-lite"/>
    </source>
</evidence>
<feature type="compositionally biased region" description="Low complexity" evidence="1">
    <location>
        <begin position="48"/>
        <end position="60"/>
    </location>
</feature>